<feature type="region of interest" description="Disordered" evidence="1">
    <location>
        <begin position="21"/>
        <end position="93"/>
    </location>
</feature>
<reference evidence="2" key="1">
    <citation type="submission" date="2021-01" db="EMBL/GenBank/DDBJ databases">
        <authorList>
            <person name="Corre E."/>
            <person name="Pelletier E."/>
            <person name="Niang G."/>
            <person name="Scheremetjew M."/>
            <person name="Finn R."/>
            <person name="Kale V."/>
            <person name="Holt S."/>
            <person name="Cochrane G."/>
            <person name="Meng A."/>
            <person name="Brown T."/>
            <person name="Cohen L."/>
        </authorList>
    </citation>
    <scope>NUCLEOTIDE SEQUENCE</scope>
    <source>
        <strain evidence="2">E4-10</strain>
    </source>
</reference>
<dbReference type="AlphaFoldDB" id="A0A7S0K656"/>
<evidence type="ECO:0000256" key="1">
    <source>
        <dbReference type="SAM" id="MobiDB-lite"/>
    </source>
</evidence>
<feature type="region of interest" description="Disordered" evidence="1">
    <location>
        <begin position="155"/>
        <end position="180"/>
    </location>
</feature>
<sequence>MGGPGSGVADSADFGVAFQRGAGSGRSAASGVGLTVAPDDAALREPDEDEFDEFGGSQRGARPGMPQGAMNGDVGEGRGARPDAWSGGGGELQVGRAAASGWGSGRVLASSASSSSSAAEAGRLKAGVSALLAENSRLLELLKLESAARMSAEARATLAVSPPQRGRRPALADSDAGGEDHDEWTARLLATVHADDLIEQVLGPASGEA</sequence>
<accession>A0A7S0K656</accession>
<gene>
    <name evidence="2" type="ORF">CROE0942_LOCUS15490</name>
</gene>
<evidence type="ECO:0000313" key="2">
    <source>
        <dbReference type="EMBL" id="CAD8571110.1"/>
    </source>
</evidence>
<protein>
    <submittedName>
        <fullName evidence="2">Uncharacterized protein</fullName>
    </submittedName>
</protein>
<name>A0A7S0K656_CAFRO</name>
<organism evidence="2">
    <name type="scientific">Cafeteria roenbergensis</name>
    <name type="common">Marine flagellate</name>
    <dbReference type="NCBI Taxonomy" id="33653"/>
    <lineage>
        <taxon>Eukaryota</taxon>
        <taxon>Sar</taxon>
        <taxon>Stramenopiles</taxon>
        <taxon>Bigyra</taxon>
        <taxon>Opalozoa</taxon>
        <taxon>Bicosoecida</taxon>
        <taxon>Cafeteriaceae</taxon>
        <taxon>Cafeteria</taxon>
    </lineage>
</organism>
<dbReference type="EMBL" id="HBET01022619">
    <property type="protein sequence ID" value="CAD8571110.1"/>
    <property type="molecule type" value="Transcribed_RNA"/>
</dbReference>
<proteinExistence type="predicted"/>